<name>A0AAV9Q2B9_9PEZI</name>
<dbReference type="Pfam" id="PF00069">
    <property type="entry name" value="Pkinase"/>
    <property type="match status" value="1"/>
</dbReference>
<dbReference type="PANTHER" id="PTHR43671">
    <property type="entry name" value="SERINE/THREONINE-PROTEIN KINASE NEK"/>
    <property type="match status" value="1"/>
</dbReference>
<dbReference type="AlphaFoldDB" id="A0AAV9Q2B9"/>
<evidence type="ECO:0000256" key="2">
    <source>
        <dbReference type="ARBA" id="ARBA00022679"/>
    </source>
</evidence>
<evidence type="ECO:0000313" key="9">
    <source>
        <dbReference type="Proteomes" id="UP001345827"/>
    </source>
</evidence>
<keyword evidence="9" id="KW-1185">Reference proteome</keyword>
<dbReference type="InterPro" id="IPR000719">
    <property type="entry name" value="Prot_kinase_dom"/>
</dbReference>
<evidence type="ECO:0000313" key="8">
    <source>
        <dbReference type="EMBL" id="KAK5534435.1"/>
    </source>
</evidence>
<dbReference type="InterPro" id="IPR050660">
    <property type="entry name" value="NEK_Ser/Thr_kinase"/>
</dbReference>
<dbReference type="Gene3D" id="1.10.510.10">
    <property type="entry name" value="Transferase(Phosphotransferase) domain 1"/>
    <property type="match status" value="1"/>
</dbReference>
<comment type="caution">
    <text evidence="8">The sequence shown here is derived from an EMBL/GenBank/DDBJ whole genome shotgun (WGS) entry which is preliminary data.</text>
</comment>
<dbReference type="GO" id="GO:0005524">
    <property type="term" value="F:ATP binding"/>
    <property type="evidence" value="ECO:0007669"/>
    <property type="project" value="UniProtKB-KW"/>
</dbReference>
<dbReference type="PANTHER" id="PTHR43671:SF13">
    <property type="entry name" value="SERINE_THREONINE-PROTEIN KINASE NEK2"/>
    <property type="match status" value="1"/>
</dbReference>
<dbReference type="EC" id="2.7.11.1" evidence="1"/>
<evidence type="ECO:0000259" key="7">
    <source>
        <dbReference type="PROSITE" id="PS50011"/>
    </source>
</evidence>
<keyword evidence="4 8" id="KW-0418">Kinase</keyword>
<organism evidence="8 9">
    <name type="scientific">Vermiconidia calcicola</name>
    <dbReference type="NCBI Taxonomy" id="1690605"/>
    <lineage>
        <taxon>Eukaryota</taxon>
        <taxon>Fungi</taxon>
        <taxon>Dikarya</taxon>
        <taxon>Ascomycota</taxon>
        <taxon>Pezizomycotina</taxon>
        <taxon>Dothideomycetes</taxon>
        <taxon>Dothideomycetidae</taxon>
        <taxon>Mycosphaerellales</taxon>
        <taxon>Extremaceae</taxon>
        <taxon>Vermiconidia</taxon>
    </lineage>
</organism>
<feature type="domain" description="Protein kinase" evidence="7">
    <location>
        <begin position="96"/>
        <end position="281"/>
    </location>
</feature>
<evidence type="ECO:0000256" key="6">
    <source>
        <dbReference type="SAM" id="MobiDB-lite"/>
    </source>
</evidence>
<keyword evidence="8" id="KW-0723">Serine/threonine-protein kinase</keyword>
<accession>A0AAV9Q2B9</accession>
<keyword evidence="3" id="KW-0547">Nucleotide-binding</keyword>
<dbReference type="PROSITE" id="PS50011">
    <property type="entry name" value="PROTEIN_KINASE_DOM"/>
    <property type="match status" value="1"/>
</dbReference>
<sequence length="281" mass="31673">MPLSELRRGARTGSLKPWPGRGNQDNTFLLDHVDVLSPPGTDAEPASNYDNSATPYIQFAPVRTRLNLEPSCTRGAYQNASMSTKSPAYDHEAFPKDKDRLLGKGRSGVVKKVKRISDGKVRHPGWDEDQTRTHLIIVIPPTHLAHRNRTKLTRFFQILACKKIRLFGDKRLEAFARREREIHGLLDHPNILRVVDVVPGQNALRLYSEFCAQGTLQDVINQKTGDGELLSETYVWAVLFQLTAALFYCHTGILVDVKGNFTLPVETWNPIFHRDIKPANG</sequence>
<keyword evidence="2 8" id="KW-0808">Transferase</keyword>
<evidence type="ECO:0000256" key="4">
    <source>
        <dbReference type="ARBA" id="ARBA00022777"/>
    </source>
</evidence>
<gene>
    <name evidence="8" type="primary">KIN3_2</name>
    <name evidence="8" type="ORF">LTR25_006467</name>
</gene>
<keyword evidence="5" id="KW-0067">ATP-binding</keyword>
<proteinExistence type="predicted"/>
<reference evidence="8 9" key="1">
    <citation type="submission" date="2023-06" db="EMBL/GenBank/DDBJ databases">
        <title>Black Yeasts Isolated from many extreme environments.</title>
        <authorList>
            <person name="Coleine C."/>
            <person name="Stajich J.E."/>
            <person name="Selbmann L."/>
        </authorList>
    </citation>
    <scope>NUCLEOTIDE SEQUENCE [LARGE SCALE GENOMIC DNA]</scope>
    <source>
        <strain evidence="8 9">CCFEE 5887</strain>
    </source>
</reference>
<dbReference type="SUPFAM" id="SSF56112">
    <property type="entry name" value="Protein kinase-like (PK-like)"/>
    <property type="match status" value="1"/>
</dbReference>
<dbReference type="GO" id="GO:0004674">
    <property type="term" value="F:protein serine/threonine kinase activity"/>
    <property type="evidence" value="ECO:0007669"/>
    <property type="project" value="UniProtKB-KW"/>
</dbReference>
<dbReference type="InterPro" id="IPR011009">
    <property type="entry name" value="Kinase-like_dom_sf"/>
</dbReference>
<evidence type="ECO:0000256" key="3">
    <source>
        <dbReference type="ARBA" id="ARBA00022741"/>
    </source>
</evidence>
<evidence type="ECO:0000256" key="1">
    <source>
        <dbReference type="ARBA" id="ARBA00012513"/>
    </source>
</evidence>
<evidence type="ECO:0000256" key="5">
    <source>
        <dbReference type="ARBA" id="ARBA00022840"/>
    </source>
</evidence>
<feature type="region of interest" description="Disordered" evidence="6">
    <location>
        <begin position="1"/>
        <end position="26"/>
    </location>
</feature>
<dbReference type="Gene3D" id="3.30.200.20">
    <property type="entry name" value="Phosphorylase Kinase, domain 1"/>
    <property type="match status" value="1"/>
</dbReference>
<dbReference type="EMBL" id="JAXLQG010000011">
    <property type="protein sequence ID" value="KAK5534435.1"/>
    <property type="molecule type" value="Genomic_DNA"/>
</dbReference>
<protein>
    <recommendedName>
        <fullName evidence="1">non-specific serine/threonine protein kinase</fullName>
        <ecNumber evidence="1">2.7.11.1</ecNumber>
    </recommendedName>
</protein>
<dbReference type="Proteomes" id="UP001345827">
    <property type="component" value="Unassembled WGS sequence"/>
</dbReference>